<dbReference type="GO" id="GO:0015099">
    <property type="term" value="F:nickel cation transmembrane transporter activity"/>
    <property type="evidence" value="ECO:0007669"/>
    <property type="project" value="UniProtKB-UniRule"/>
</dbReference>
<evidence type="ECO:0000313" key="14">
    <source>
        <dbReference type="EMBL" id="BAQ49400.1"/>
    </source>
</evidence>
<comment type="similarity">
    <text evidence="13">Belongs to the NiCoT transporter (TC 2.A.52) family.</text>
</comment>
<keyword evidence="9" id="KW-0406">Ion transport</keyword>
<evidence type="ECO:0000256" key="12">
    <source>
        <dbReference type="ARBA" id="ARBA00023285"/>
    </source>
</evidence>
<keyword evidence="6" id="KW-0533">Nickel</keyword>
<keyword evidence="7 13" id="KW-0812">Transmembrane</keyword>
<geneLocation type="plasmid" evidence="15">
    <name>pMaq22A_1p DNA</name>
</geneLocation>
<dbReference type="GO" id="GO:0005886">
    <property type="term" value="C:plasma membrane"/>
    <property type="evidence" value="ECO:0007669"/>
    <property type="project" value="UniProtKB-SubCell"/>
</dbReference>
<dbReference type="GO" id="GO:0046583">
    <property type="term" value="F:monoatomic cation efflux transmembrane transporter activity"/>
    <property type="evidence" value="ECO:0007669"/>
    <property type="project" value="TreeGrafter"/>
</dbReference>
<evidence type="ECO:0000256" key="8">
    <source>
        <dbReference type="ARBA" id="ARBA00022989"/>
    </source>
</evidence>
<keyword evidence="14" id="KW-0614">Plasmid</keyword>
<dbReference type="GO" id="GO:0032025">
    <property type="term" value="P:response to cobalt ion"/>
    <property type="evidence" value="ECO:0007669"/>
    <property type="project" value="TreeGrafter"/>
</dbReference>
<evidence type="ECO:0000256" key="5">
    <source>
        <dbReference type="ARBA" id="ARBA00022475"/>
    </source>
</evidence>
<evidence type="ECO:0000256" key="13">
    <source>
        <dbReference type="RuleBase" id="RU362101"/>
    </source>
</evidence>
<keyword evidence="8 13" id="KW-1133">Transmembrane helix</keyword>
<dbReference type="EMBL" id="AP014705">
    <property type="protein sequence ID" value="BAQ49400.1"/>
    <property type="molecule type" value="Genomic_DNA"/>
</dbReference>
<evidence type="ECO:0000256" key="1">
    <source>
        <dbReference type="ARBA" id="ARBA00002510"/>
    </source>
</evidence>
<keyword evidence="3" id="KW-0171">Cobalt transport</keyword>
<dbReference type="OrthoDB" id="271709at2"/>
<evidence type="ECO:0000256" key="7">
    <source>
        <dbReference type="ARBA" id="ARBA00022692"/>
    </source>
</evidence>
<protein>
    <recommendedName>
        <fullName evidence="13">Nickel/cobalt efflux system</fullName>
    </recommendedName>
</protein>
<comment type="function">
    <text evidence="1">Efflux system for nickel and cobalt.</text>
</comment>
<dbReference type="InterPro" id="IPR051224">
    <property type="entry name" value="NiCoT_RcnA"/>
</dbReference>
<feature type="transmembrane region" description="Helical" evidence="13">
    <location>
        <begin position="91"/>
        <end position="109"/>
    </location>
</feature>
<dbReference type="GO" id="GO:0010045">
    <property type="term" value="P:response to nickel cation"/>
    <property type="evidence" value="ECO:0007669"/>
    <property type="project" value="TreeGrafter"/>
</dbReference>
<evidence type="ECO:0000256" key="11">
    <source>
        <dbReference type="ARBA" id="ARBA00023136"/>
    </source>
</evidence>
<dbReference type="PATRIC" id="fig|270351.10.peg.6471"/>
<name>A0A0C6G0U7_9HYPH</name>
<evidence type="ECO:0000256" key="3">
    <source>
        <dbReference type="ARBA" id="ARBA00022426"/>
    </source>
</evidence>
<feature type="transmembrane region" description="Helical" evidence="13">
    <location>
        <begin position="335"/>
        <end position="353"/>
    </location>
</feature>
<dbReference type="Proteomes" id="UP000061432">
    <property type="component" value="Plasmid pMaq22A_1p"/>
</dbReference>
<dbReference type="InterPro" id="IPR011541">
    <property type="entry name" value="Ni/Co_transpt_high_affinity"/>
</dbReference>
<dbReference type="RefSeq" id="WP_060850458.1">
    <property type="nucleotide sequence ID" value="NZ_AP014705.1"/>
</dbReference>
<evidence type="ECO:0000256" key="4">
    <source>
        <dbReference type="ARBA" id="ARBA00022448"/>
    </source>
</evidence>
<gene>
    <name evidence="14" type="ORF">Maq22A_1p35900</name>
</gene>
<dbReference type="AlphaFoldDB" id="A0A0C6G0U7"/>
<evidence type="ECO:0000256" key="10">
    <source>
        <dbReference type="ARBA" id="ARBA00023112"/>
    </source>
</evidence>
<keyword evidence="4 13" id="KW-0813">Transport</keyword>
<evidence type="ECO:0000256" key="2">
    <source>
        <dbReference type="ARBA" id="ARBA00004651"/>
    </source>
</evidence>
<reference evidence="14 15" key="1">
    <citation type="journal article" date="2015" name="Genome Announc.">
        <title>Complete Genome Sequence of Methylobacterium aquaticum Strain 22A, Isolated from Racomitrium japonicum Moss.</title>
        <authorList>
            <person name="Tani A."/>
            <person name="Ogura Y."/>
            <person name="Hayashi T."/>
            <person name="Kimbara K."/>
        </authorList>
    </citation>
    <scope>NUCLEOTIDE SEQUENCE [LARGE SCALE GENOMIC DNA]</scope>
    <source>
        <strain evidence="14 15">MA-22A</strain>
        <plasmid evidence="15">Plasmid pMaq22A_1p DNA</plasmid>
    </source>
</reference>
<dbReference type="Pfam" id="PF03824">
    <property type="entry name" value="NicO"/>
    <property type="match status" value="2"/>
</dbReference>
<feature type="transmembrane region" description="Helical" evidence="13">
    <location>
        <begin position="51"/>
        <end position="79"/>
    </location>
</feature>
<feature type="transmembrane region" description="Helical" evidence="13">
    <location>
        <begin position="13"/>
        <end position="31"/>
    </location>
</feature>
<organism evidence="14 15">
    <name type="scientific">Methylobacterium aquaticum</name>
    <dbReference type="NCBI Taxonomy" id="270351"/>
    <lineage>
        <taxon>Bacteria</taxon>
        <taxon>Pseudomonadati</taxon>
        <taxon>Pseudomonadota</taxon>
        <taxon>Alphaproteobacteria</taxon>
        <taxon>Hyphomicrobiales</taxon>
        <taxon>Methylobacteriaceae</taxon>
        <taxon>Methylobacterium</taxon>
    </lineage>
</organism>
<dbReference type="PANTHER" id="PTHR40659">
    <property type="entry name" value="NICKEL/COBALT EFFLUX SYSTEM RCNA"/>
    <property type="match status" value="1"/>
</dbReference>
<proteinExistence type="inferred from homology"/>
<keyword evidence="12" id="KW-0170">Cobalt</keyword>
<sequence length="374" mass="39928">MTPFVDLLQQGTAHAWLFVPSAILLGALHGLEPGHSKTMMAAFIIAVRGTVTQAVLLGLAATLSHTAVVWVIALGGQYLGQEWGGETAEPYFQLASAVLIVGIALWMAWRTWREQHHGHHHHHGEHRHVVTGDGRLTLEVYEDGVPPRWRLRAGTGPLPAPGAVTVETVRPDGGRQTFAFADGGDFLESLEEIPGPHAFTARLRLDGPAGAETHEVAFEEQDHDHGHMNLGDEDDAHARAHAEDIRRRFAGRQVTTGQIVLFGLTGGLIPCPAAITVLLLCIQLKQFSLGFALVVCFSIGLALTMVSAGVLAALSVKHVASRWSGFGAFARRAPYASAALIVLVGLYTGWLGWQGIHPDPAAHAAGIVPSVSPS</sequence>
<keyword evidence="5" id="KW-1003">Cell membrane</keyword>
<evidence type="ECO:0000256" key="6">
    <source>
        <dbReference type="ARBA" id="ARBA00022596"/>
    </source>
</evidence>
<evidence type="ECO:0000313" key="15">
    <source>
        <dbReference type="Proteomes" id="UP000061432"/>
    </source>
</evidence>
<feature type="transmembrane region" description="Helical" evidence="13">
    <location>
        <begin position="259"/>
        <end position="285"/>
    </location>
</feature>
<dbReference type="PANTHER" id="PTHR40659:SF1">
    <property type="entry name" value="NICKEL_COBALT EFFLUX SYSTEM RCNA"/>
    <property type="match status" value="1"/>
</dbReference>
<evidence type="ECO:0000256" key="9">
    <source>
        <dbReference type="ARBA" id="ARBA00023065"/>
    </source>
</evidence>
<keyword evidence="11 13" id="KW-0472">Membrane</keyword>
<comment type="subcellular location">
    <subcellularLocation>
        <location evidence="2 13">Cell membrane</location>
        <topology evidence="2 13">Multi-pass membrane protein</topology>
    </subcellularLocation>
</comment>
<accession>A0A0C6G0U7</accession>
<keyword evidence="10" id="KW-0921">Nickel transport</keyword>
<feature type="transmembrane region" description="Helical" evidence="13">
    <location>
        <begin position="291"/>
        <end position="314"/>
    </location>
</feature>
<reference evidence="15" key="2">
    <citation type="submission" date="2015-01" db="EMBL/GenBank/DDBJ databases">
        <title>Complete genome sequence of Methylobacterium aquaticum strain 22A.</title>
        <authorList>
            <person name="Tani A."/>
            <person name="Ogura Y."/>
            <person name="Hayashi T."/>
        </authorList>
    </citation>
    <scope>NUCLEOTIDE SEQUENCE [LARGE SCALE GENOMIC DNA]</scope>
    <source>
        <strain evidence="15">MA-22A</strain>
        <plasmid evidence="15">Plasmid pMaq22A_1p DNA</plasmid>
    </source>
</reference>
<dbReference type="NCBIfam" id="NF007454">
    <property type="entry name" value="PRK10019.1"/>
    <property type="match status" value="2"/>
</dbReference>
<dbReference type="KEGG" id="maqu:Maq22A_1p35900"/>
<dbReference type="GO" id="GO:0006824">
    <property type="term" value="P:cobalt ion transport"/>
    <property type="evidence" value="ECO:0007669"/>
    <property type="project" value="UniProtKB-KW"/>
</dbReference>